<protein>
    <submittedName>
        <fullName evidence="4">KxYKxGKxW signal domain protein</fullName>
    </submittedName>
</protein>
<dbReference type="OrthoDB" id="5521290at2"/>
<keyword evidence="1 3" id="KW-0732">Signal</keyword>
<evidence type="ECO:0000256" key="3">
    <source>
        <dbReference type="SAM" id="SignalP"/>
    </source>
</evidence>
<dbReference type="InterPro" id="IPR022263">
    <property type="entry name" value="KxYKxGKxW"/>
</dbReference>
<dbReference type="AlphaFoldDB" id="G5K0A7"/>
<sequence length="230" mass="25509">MGMLSNENKVSKYRMWKSGKQWLFGASLVAASVVAFNTQAFAEESSQILSETPSALVTAPPTVTEEIATEPVAKDTEIVVPTASAPVGPKYDPNASKDEEEKAKNYSSDNTWNDYSTETEFQNTQPVTIHYESKSSDDSYAAWIWKDSKENDKGRWENLSKEGNKHTLKVNAEQGISSFDYIIVKNADTSDSKTFGNQNDGKKVTGDMTAPVSVYTPTDIYHNENDGWYS</sequence>
<dbReference type="RefSeq" id="WP_008087411.1">
    <property type="nucleotide sequence ID" value="NZ_AEUX02000002.1"/>
</dbReference>
<name>G5K0A7_9STRE</name>
<accession>G5K0A7</accession>
<keyword evidence="5" id="KW-1185">Reference proteome</keyword>
<reference evidence="4 5" key="1">
    <citation type="journal article" date="2014" name="Int. J. Syst. Evol. Microbiol.">
        <title>Phylogenomics and the dynamic genome evolution of the genus Streptococcus.</title>
        <authorList>
            <consortium name="The Broad Institute Genome Sequencing Platform"/>
            <person name="Richards V.P."/>
            <person name="Palmer S.R."/>
            <person name="Pavinski Bitar P.D."/>
            <person name="Qin X."/>
            <person name="Weinstock G.M."/>
            <person name="Highlander S.K."/>
            <person name="Town C.D."/>
            <person name="Burne R.A."/>
            <person name="Stanhope M.J."/>
        </authorList>
    </citation>
    <scope>NUCLEOTIDE SEQUENCE [LARGE SCALE GENOMIC DNA]</scope>
    <source>
        <strain evidence="4 5">707-05</strain>
    </source>
</reference>
<evidence type="ECO:0000256" key="2">
    <source>
        <dbReference type="SAM" id="MobiDB-lite"/>
    </source>
</evidence>
<feature type="signal peptide" evidence="3">
    <location>
        <begin position="1"/>
        <end position="42"/>
    </location>
</feature>
<feature type="chain" id="PRO_5003479597" evidence="3">
    <location>
        <begin position="43"/>
        <end position="230"/>
    </location>
</feature>
<dbReference type="Proteomes" id="UP000003330">
    <property type="component" value="Unassembled WGS sequence"/>
</dbReference>
<proteinExistence type="predicted"/>
<evidence type="ECO:0000313" key="5">
    <source>
        <dbReference type="Proteomes" id="UP000003330"/>
    </source>
</evidence>
<comment type="caution">
    <text evidence="4">The sequence shown here is derived from an EMBL/GenBank/DDBJ whole genome shotgun (WGS) entry which is preliminary data.</text>
</comment>
<dbReference type="EMBL" id="AEUX02000002">
    <property type="protein sequence ID" value="EHI70586.1"/>
    <property type="molecule type" value="Genomic_DNA"/>
</dbReference>
<gene>
    <name evidence="4" type="ORF">STRIC_0027</name>
</gene>
<feature type="region of interest" description="Disordered" evidence="2">
    <location>
        <begin position="83"/>
        <end position="113"/>
    </location>
</feature>
<dbReference type="STRING" id="764299.STRIC_0027"/>
<organism evidence="4 5">
    <name type="scientific">Streptococcus ictaluri 707-05</name>
    <dbReference type="NCBI Taxonomy" id="764299"/>
    <lineage>
        <taxon>Bacteria</taxon>
        <taxon>Bacillati</taxon>
        <taxon>Bacillota</taxon>
        <taxon>Bacilli</taxon>
        <taxon>Lactobacillales</taxon>
        <taxon>Streptococcaceae</taxon>
        <taxon>Streptococcus</taxon>
    </lineage>
</organism>
<dbReference type="NCBIfam" id="TIGR03715">
    <property type="entry name" value="KxYKxGKxW"/>
    <property type="match status" value="1"/>
</dbReference>
<evidence type="ECO:0000313" key="4">
    <source>
        <dbReference type="EMBL" id="EHI70586.1"/>
    </source>
</evidence>
<evidence type="ECO:0000256" key="1">
    <source>
        <dbReference type="ARBA" id="ARBA00022729"/>
    </source>
</evidence>
<feature type="compositionally biased region" description="Basic and acidic residues" evidence="2">
    <location>
        <begin position="95"/>
        <end position="104"/>
    </location>
</feature>